<comment type="caution">
    <text evidence="4">The sequence shown here is derived from an EMBL/GenBank/DDBJ whole genome shotgun (WGS) entry which is preliminary data.</text>
</comment>
<dbReference type="EMBL" id="JACEEZ010022299">
    <property type="protein sequence ID" value="KAG0712551.1"/>
    <property type="molecule type" value="Genomic_DNA"/>
</dbReference>
<evidence type="ECO:0000256" key="3">
    <source>
        <dbReference type="SAM" id="MobiDB-lite"/>
    </source>
</evidence>
<dbReference type="PROSITE" id="PS50012">
    <property type="entry name" value="RCC1_3"/>
    <property type="match status" value="2"/>
</dbReference>
<dbReference type="Pfam" id="PF00415">
    <property type="entry name" value="RCC1"/>
    <property type="match status" value="2"/>
</dbReference>
<name>A0A8J4XQK6_CHIOP</name>
<organism evidence="4 5">
    <name type="scientific">Chionoecetes opilio</name>
    <name type="common">Atlantic snow crab</name>
    <name type="synonym">Cancer opilio</name>
    <dbReference type="NCBI Taxonomy" id="41210"/>
    <lineage>
        <taxon>Eukaryota</taxon>
        <taxon>Metazoa</taxon>
        <taxon>Ecdysozoa</taxon>
        <taxon>Arthropoda</taxon>
        <taxon>Crustacea</taxon>
        <taxon>Multicrustacea</taxon>
        <taxon>Malacostraca</taxon>
        <taxon>Eumalacostraca</taxon>
        <taxon>Eucarida</taxon>
        <taxon>Decapoda</taxon>
        <taxon>Pleocyemata</taxon>
        <taxon>Brachyura</taxon>
        <taxon>Eubrachyura</taxon>
        <taxon>Majoidea</taxon>
        <taxon>Majidae</taxon>
        <taxon>Chionoecetes</taxon>
    </lineage>
</organism>
<evidence type="ECO:0000313" key="5">
    <source>
        <dbReference type="Proteomes" id="UP000770661"/>
    </source>
</evidence>
<dbReference type="InterPro" id="IPR000408">
    <property type="entry name" value="Reg_chr_condens"/>
</dbReference>
<accession>A0A8J4XQK6</accession>
<proteinExistence type="predicted"/>
<dbReference type="OrthoDB" id="239701at2759"/>
<dbReference type="SUPFAM" id="SSF50985">
    <property type="entry name" value="RCC1/BLIP-II"/>
    <property type="match status" value="1"/>
</dbReference>
<dbReference type="PANTHER" id="PTHR22872">
    <property type="entry name" value="BTK-BINDING PROTEIN-RELATED"/>
    <property type="match status" value="1"/>
</dbReference>
<reference evidence="4" key="1">
    <citation type="submission" date="2020-07" db="EMBL/GenBank/DDBJ databases">
        <title>The High-quality genome of the commercially important snow crab, Chionoecetes opilio.</title>
        <authorList>
            <person name="Jeong J.-H."/>
            <person name="Ryu S."/>
        </authorList>
    </citation>
    <scope>NUCLEOTIDE SEQUENCE</scope>
    <source>
        <strain evidence="4">MADBK_172401_WGS</strain>
        <tissue evidence="4">Digestive gland</tissue>
    </source>
</reference>
<dbReference type="Proteomes" id="UP000770661">
    <property type="component" value="Unassembled WGS sequence"/>
</dbReference>
<feature type="region of interest" description="Disordered" evidence="3">
    <location>
        <begin position="1"/>
        <end position="23"/>
    </location>
</feature>
<protein>
    <submittedName>
        <fullName evidence="4">E3 ubiquitin-protein ligase HERC2</fullName>
    </submittedName>
</protein>
<keyword evidence="5" id="KW-1185">Reference proteome</keyword>
<dbReference type="InterPro" id="IPR009091">
    <property type="entry name" value="RCC1/BLIP-II"/>
</dbReference>
<feature type="compositionally biased region" description="Basic residues" evidence="3">
    <location>
        <begin position="7"/>
        <end position="17"/>
    </location>
</feature>
<evidence type="ECO:0000313" key="4">
    <source>
        <dbReference type="EMBL" id="KAG0712551.1"/>
    </source>
</evidence>
<sequence length="251" mass="28713">MGEARARKWNQMKRKSTLRLPPDRDSHDLKYCVSSDEEDYDRPLRWCRNLKQDASRYHVRKFIEVENEWWGIETVQVVNGIMRQGSPSGALFTWGKGDNHRLGHNSEEHVRHPKQVKGLAGKKVIQVGVGCMHVVVLTEESEVLVWGRNDQAQLGDAPHLALAEPTFMSSLHGKNIIGIACGPAQQRTRQYHSQLCMEAKYILHYYSREALVDDVHWKVFLLLGGAAHHPHLARFVPGKVNEQEEDVCHNT</sequence>
<keyword evidence="1" id="KW-0677">Repeat</keyword>
<evidence type="ECO:0000256" key="2">
    <source>
        <dbReference type="PROSITE-ProRule" id="PRU00235"/>
    </source>
</evidence>
<evidence type="ECO:0000256" key="1">
    <source>
        <dbReference type="ARBA" id="ARBA00022737"/>
    </source>
</evidence>
<dbReference type="PRINTS" id="PR00633">
    <property type="entry name" value="RCCNDNSATION"/>
</dbReference>
<dbReference type="InterPro" id="IPR051625">
    <property type="entry name" value="Signaling_Regulatory_Domain"/>
</dbReference>
<feature type="repeat" description="RCC1" evidence="2">
    <location>
        <begin position="89"/>
        <end position="140"/>
    </location>
</feature>
<dbReference type="AlphaFoldDB" id="A0A8J4XQK6"/>
<feature type="repeat" description="RCC1" evidence="2">
    <location>
        <begin position="141"/>
        <end position="192"/>
    </location>
</feature>
<dbReference type="Gene3D" id="2.130.10.30">
    <property type="entry name" value="Regulator of chromosome condensation 1/beta-lactamase-inhibitor protein II"/>
    <property type="match status" value="1"/>
</dbReference>
<gene>
    <name evidence="4" type="primary">Herc2_1</name>
    <name evidence="4" type="ORF">GWK47_018218</name>
</gene>